<accession>D7BL87</accession>
<dbReference type="STRING" id="644284.Arch_1735"/>
<proteinExistence type="predicted"/>
<dbReference type="InterPro" id="IPR028994">
    <property type="entry name" value="Integrin_alpha_N"/>
</dbReference>
<dbReference type="Gene3D" id="2.130.10.130">
    <property type="entry name" value="Integrin alpha, N-terminal"/>
    <property type="match status" value="1"/>
</dbReference>
<feature type="compositionally biased region" description="Basic and acidic residues" evidence="1">
    <location>
        <begin position="109"/>
        <end position="125"/>
    </location>
</feature>
<evidence type="ECO:0000313" key="4">
    <source>
        <dbReference type="Proteomes" id="UP000000376"/>
    </source>
</evidence>
<feature type="region of interest" description="Disordered" evidence="1">
    <location>
        <begin position="28"/>
        <end position="153"/>
    </location>
</feature>
<dbReference type="HOGENOM" id="CLU_454674_0_0_11"/>
<gene>
    <name evidence="3" type="ordered locus">Arch_1735</name>
</gene>
<evidence type="ECO:0000313" key="3">
    <source>
        <dbReference type="EMBL" id="ADH93417.1"/>
    </source>
</evidence>
<feature type="chain" id="PRO_5003093294" evidence="2">
    <location>
        <begin position="31"/>
        <end position="600"/>
    </location>
</feature>
<dbReference type="eggNOG" id="COG2931">
    <property type="taxonomic scope" value="Bacteria"/>
</dbReference>
<name>D7BL87_ARCHD</name>
<keyword evidence="3" id="KW-0401">Integrin</keyword>
<reference evidence="3 4" key="1">
    <citation type="journal article" date="2010" name="Stand. Genomic Sci.">
        <title>Complete genome sequence of Arcanobacterium haemolyticum type strain (11018).</title>
        <authorList>
            <person name="Yasawong M."/>
            <person name="Teshima H."/>
            <person name="Lapidus A."/>
            <person name="Nolan M."/>
            <person name="Lucas S."/>
            <person name="Glavina Del Rio T."/>
            <person name="Tice H."/>
            <person name="Cheng J."/>
            <person name="Bruce D."/>
            <person name="Detter C."/>
            <person name="Tapia R."/>
            <person name="Han C."/>
            <person name="Goodwin L."/>
            <person name="Pitluck S."/>
            <person name="Liolios K."/>
            <person name="Ivanova N."/>
            <person name="Mavromatis K."/>
            <person name="Mikhailova N."/>
            <person name="Pati A."/>
            <person name="Chen A."/>
            <person name="Palaniappan K."/>
            <person name="Land M."/>
            <person name="Hauser L."/>
            <person name="Chang Y."/>
            <person name="Jeffries C."/>
            <person name="Rohde M."/>
            <person name="Sikorski J."/>
            <person name="Pukall R."/>
            <person name="Goker M."/>
            <person name="Woyke T."/>
            <person name="Bristow J."/>
            <person name="Eisen J."/>
            <person name="Markowitz V."/>
            <person name="Hugenholtz P."/>
            <person name="Kyrpides N."/>
            <person name="Klenk H."/>
        </authorList>
    </citation>
    <scope>NUCLEOTIDE SEQUENCE [LARGE SCALE GENOMIC DNA]</scope>
    <source>
        <strain evidence="4">ATCC 9345 / DSM 20595 / CCUG 17215 / LMG 16163 / NBRC 15585 / NCTC 8452 / 11018</strain>
    </source>
</reference>
<evidence type="ECO:0000256" key="2">
    <source>
        <dbReference type="SAM" id="SignalP"/>
    </source>
</evidence>
<feature type="compositionally biased region" description="Acidic residues" evidence="1">
    <location>
        <begin position="33"/>
        <end position="42"/>
    </location>
</feature>
<organism evidence="3 4">
    <name type="scientific">Arcanobacterium haemolyticum (strain ATCC 9345 / DSM 20595 / CCM 5947 / CCUG 17215 / LMG 16163 / NBRC 15585 / NCTC 8452 / 11018)</name>
    <dbReference type="NCBI Taxonomy" id="644284"/>
    <lineage>
        <taxon>Bacteria</taxon>
        <taxon>Bacillati</taxon>
        <taxon>Actinomycetota</taxon>
        <taxon>Actinomycetes</taxon>
        <taxon>Actinomycetales</taxon>
        <taxon>Actinomycetaceae</taxon>
        <taxon>Arcanobacterium</taxon>
    </lineage>
</organism>
<feature type="compositionally biased region" description="Basic and acidic residues" evidence="1">
    <location>
        <begin position="43"/>
        <end position="93"/>
    </location>
</feature>
<keyword evidence="2" id="KW-0732">Signal</keyword>
<sequence length="600" mass="64045">MKRQNLRGRVPFALAISALMATNIVSPAHADNDVWDEEGDEIISEKPREGDLKGLKDLFDGGESPKNKPKDSQPKPEDKPKGTPESKKEHNDGADVWGEDDEVPPGKKPKNDIIPDPGAKDREGDVLDDLGLGDEPDIKRPQTERKEKVATTADSKARKWSGIDGKRYHDSVRKTDRITYTDAGTIPQVTCDIVDRPENDLIFLSKDGKNLTIVPFIPYGSDDHQETKKLSEQRGAYRYTLPQGSGTDWKITCVKPKQGEKATVALANGTQVFIADSTKMKPEATPAELPLRATYQFDAPVRAISSDTPGGGQGLAVASGTKVHYIDQVATAKTTEGKPKIAKTWDIDADTPVTLVPLNATYGGEDASVIGVGIPDKNLVYAIETTAPTGKASEIGATVTATGDGAKFGTAIVGIGDVNKDGSDDYAIGAPEANHKTGAVAIVYGQKEQAAGTKVTVNLGSDQDNAVQTNGKPSGTLIRQSARGRIGISLGYVQQYDGEKNPGAIVVGRPDNDEHPGAIMISAEALTKNWNHGLGIDSIPWNQRVWFATGEGKGDGGSTIGIVQAADSDKDLTAILAADTNGKVDIWTVDMGRQKEKPRR</sequence>
<dbReference type="SUPFAM" id="SSF69318">
    <property type="entry name" value="Integrin alpha N-terminal domain"/>
    <property type="match status" value="1"/>
</dbReference>
<protein>
    <submittedName>
        <fullName evidence="3">Integrin alpha beta-propellor repeat protein</fullName>
    </submittedName>
</protein>
<feature type="signal peptide" evidence="2">
    <location>
        <begin position="1"/>
        <end position="30"/>
    </location>
</feature>
<dbReference type="PROSITE" id="PS51470">
    <property type="entry name" value="FG_GAP"/>
    <property type="match status" value="1"/>
</dbReference>
<keyword evidence="4" id="KW-1185">Reference proteome</keyword>
<dbReference type="InterPro" id="IPR013519">
    <property type="entry name" value="Int_alpha_beta-p"/>
</dbReference>
<dbReference type="Proteomes" id="UP000000376">
    <property type="component" value="Chromosome"/>
</dbReference>
<dbReference type="GO" id="GO:0007229">
    <property type="term" value="P:integrin-mediated signaling pathway"/>
    <property type="evidence" value="ECO:0007669"/>
    <property type="project" value="UniProtKB-KW"/>
</dbReference>
<dbReference type="EMBL" id="CP002045">
    <property type="protein sequence ID" value="ADH93417.1"/>
    <property type="molecule type" value="Genomic_DNA"/>
</dbReference>
<evidence type="ECO:0000256" key="1">
    <source>
        <dbReference type="SAM" id="MobiDB-lite"/>
    </source>
</evidence>
<feature type="compositionally biased region" description="Basic and acidic residues" evidence="1">
    <location>
        <begin position="136"/>
        <end position="149"/>
    </location>
</feature>
<dbReference type="KEGG" id="ahe:Arch_1735"/>
<feature type="compositionally biased region" description="Acidic residues" evidence="1">
    <location>
        <begin position="126"/>
        <end position="135"/>
    </location>
</feature>
<dbReference type="SMART" id="SM00191">
    <property type="entry name" value="Int_alpha"/>
    <property type="match status" value="1"/>
</dbReference>
<dbReference type="AlphaFoldDB" id="D7BL87"/>